<feature type="chain" id="PRO_5029602952" evidence="1">
    <location>
        <begin position="19"/>
        <end position="346"/>
    </location>
</feature>
<dbReference type="Proteomes" id="UP000591131">
    <property type="component" value="Unassembled WGS sequence"/>
</dbReference>
<evidence type="ECO:0000313" key="3">
    <source>
        <dbReference type="Proteomes" id="UP000591131"/>
    </source>
</evidence>
<evidence type="ECO:0000313" key="2">
    <source>
        <dbReference type="EMBL" id="KAF4671706.1"/>
    </source>
</evidence>
<evidence type="ECO:0000256" key="1">
    <source>
        <dbReference type="SAM" id="SignalP"/>
    </source>
</evidence>
<protein>
    <submittedName>
        <fullName evidence="2">Uncharacterized protein</fullName>
    </submittedName>
</protein>
<comment type="caution">
    <text evidence="2">The sequence shown here is derived from an EMBL/GenBank/DDBJ whole genome shotgun (WGS) entry which is preliminary data.</text>
</comment>
<name>A0A7J6MJT4_PERCH</name>
<organism evidence="2 3">
    <name type="scientific">Perkinsus chesapeaki</name>
    <name type="common">Clam parasite</name>
    <name type="synonym">Perkinsus andrewsi</name>
    <dbReference type="NCBI Taxonomy" id="330153"/>
    <lineage>
        <taxon>Eukaryota</taxon>
        <taxon>Sar</taxon>
        <taxon>Alveolata</taxon>
        <taxon>Perkinsozoa</taxon>
        <taxon>Perkinsea</taxon>
        <taxon>Perkinsida</taxon>
        <taxon>Perkinsidae</taxon>
        <taxon>Perkinsus</taxon>
    </lineage>
</organism>
<proteinExistence type="predicted"/>
<keyword evidence="3" id="KW-1185">Reference proteome</keyword>
<dbReference type="EMBL" id="JAAPAO010000130">
    <property type="protein sequence ID" value="KAF4671706.1"/>
    <property type="molecule type" value="Genomic_DNA"/>
</dbReference>
<keyword evidence="1" id="KW-0732">Signal</keyword>
<reference evidence="2 3" key="1">
    <citation type="submission" date="2020-04" db="EMBL/GenBank/DDBJ databases">
        <title>Perkinsus chesapeaki whole genome sequence.</title>
        <authorList>
            <person name="Bogema D.R."/>
        </authorList>
    </citation>
    <scope>NUCLEOTIDE SEQUENCE [LARGE SCALE GENOMIC DNA]</scope>
    <source>
        <strain evidence="2">ATCC PRA-425</strain>
    </source>
</reference>
<gene>
    <name evidence="2" type="ORF">FOL47_001313</name>
</gene>
<dbReference type="AlphaFoldDB" id="A0A7J6MJT4"/>
<accession>A0A7J6MJT4</accession>
<feature type="signal peptide" evidence="1">
    <location>
        <begin position="1"/>
        <end position="18"/>
    </location>
</feature>
<sequence length="346" mass="39373">MRYLTLVLLPLSLPSAEGRAFGAANRQSMKPQPRDDAQIIESSRFDKMRQCELRVDDSMAIFMHVNNDNKIIIDKLVCPKVKGGQHLAAEYVPEILSSDSHEDGLFHVRQHIIQNVNLIDDGDGVCNSAFNHISDLLPNLDAFNRVHPTNEGGRRHWSMTLPDTTGRFRNLNRDLCHYIYKFYDGKKPEPETSLYSTGVWRLIQKSDEVNRRLHCTFTPQKERKAKGTIRLQRATELTIVGDKYDLKINVEFSKDGERAPTDEKKLVEFQENMRKNLEKLDPTRFKLAPSNHLPICLLILGDTNVNMQLEGRRKSGLIELGGIMINAFLAEIALAHGAHVQGYNAM</sequence>